<dbReference type="GO" id="GO:0000785">
    <property type="term" value="C:chromatin"/>
    <property type="evidence" value="ECO:0007669"/>
    <property type="project" value="TreeGrafter"/>
</dbReference>
<evidence type="ECO:0000256" key="4">
    <source>
        <dbReference type="ARBA" id="ARBA00022786"/>
    </source>
</evidence>
<evidence type="ECO:0000256" key="2">
    <source>
        <dbReference type="ARBA" id="ARBA00005383"/>
    </source>
</evidence>
<dbReference type="InterPro" id="IPR013083">
    <property type="entry name" value="Znf_RING/FYVE/PHD"/>
</dbReference>
<dbReference type="Gene3D" id="3.30.40.10">
    <property type="entry name" value="Zinc/RING finger domain, C3HC4 (zinc finger)"/>
    <property type="match status" value="1"/>
</dbReference>
<comment type="caution">
    <text evidence="7">The sequence shown here is derived from an EMBL/GenBank/DDBJ whole genome shotgun (WGS) entry which is preliminary data.</text>
</comment>
<dbReference type="Proteomes" id="UP000566819">
    <property type="component" value="Unassembled WGS sequence"/>
</dbReference>
<reference evidence="7 8" key="1">
    <citation type="submission" date="2020-03" db="EMBL/GenBank/DDBJ databases">
        <title>Draft Genome Sequence of Cudoniella acicularis.</title>
        <authorList>
            <person name="Buettner E."/>
            <person name="Kellner H."/>
        </authorList>
    </citation>
    <scope>NUCLEOTIDE SEQUENCE [LARGE SCALE GENOMIC DNA]</scope>
    <source>
        <strain evidence="7 8">DSM 108380</strain>
    </source>
</reference>
<dbReference type="Gene3D" id="2.60.120.780">
    <property type="entry name" value="PINIT domain"/>
    <property type="match status" value="1"/>
</dbReference>
<organism evidence="7 8">
    <name type="scientific">Cudoniella acicularis</name>
    <dbReference type="NCBI Taxonomy" id="354080"/>
    <lineage>
        <taxon>Eukaryota</taxon>
        <taxon>Fungi</taxon>
        <taxon>Dikarya</taxon>
        <taxon>Ascomycota</taxon>
        <taxon>Pezizomycotina</taxon>
        <taxon>Leotiomycetes</taxon>
        <taxon>Helotiales</taxon>
        <taxon>Tricladiaceae</taxon>
        <taxon>Cudoniella</taxon>
    </lineage>
</organism>
<keyword evidence="3" id="KW-0808">Transferase</keyword>
<comment type="pathway">
    <text evidence="1">Protein modification; protein sumoylation.</text>
</comment>
<evidence type="ECO:0000313" key="7">
    <source>
        <dbReference type="EMBL" id="KAF4634608.1"/>
    </source>
</evidence>
<keyword evidence="8" id="KW-1185">Reference proteome</keyword>
<name>A0A8H4RSJ8_9HELO</name>
<dbReference type="InterPro" id="IPR023321">
    <property type="entry name" value="PINIT"/>
</dbReference>
<dbReference type="GO" id="GO:0061665">
    <property type="term" value="F:SUMO ligase activity"/>
    <property type="evidence" value="ECO:0007669"/>
    <property type="project" value="TreeGrafter"/>
</dbReference>
<feature type="domain" description="PINIT" evidence="6">
    <location>
        <begin position="146"/>
        <end position="308"/>
    </location>
</feature>
<evidence type="ECO:0000256" key="3">
    <source>
        <dbReference type="ARBA" id="ARBA00022679"/>
    </source>
</evidence>
<dbReference type="PROSITE" id="PS51466">
    <property type="entry name" value="PINIT"/>
    <property type="match status" value="1"/>
</dbReference>
<dbReference type="InterPro" id="IPR038654">
    <property type="entry name" value="PINIT_sf"/>
</dbReference>
<keyword evidence="4" id="KW-0833">Ubl conjugation pathway</keyword>
<evidence type="ECO:0000313" key="8">
    <source>
        <dbReference type="Proteomes" id="UP000566819"/>
    </source>
</evidence>
<dbReference type="UniPathway" id="UPA00886"/>
<protein>
    <recommendedName>
        <fullName evidence="6">PINIT domain-containing protein</fullName>
    </recommendedName>
</protein>
<dbReference type="GO" id="GO:0016925">
    <property type="term" value="P:protein sumoylation"/>
    <property type="evidence" value="ECO:0007669"/>
    <property type="project" value="UniProtKB-UniPathway"/>
</dbReference>
<dbReference type="PANTHER" id="PTHR10782:SF4">
    <property type="entry name" value="TONALLI, ISOFORM E"/>
    <property type="match status" value="1"/>
</dbReference>
<evidence type="ECO:0000256" key="1">
    <source>
        <dbReference type="ARBA" id="ARBA00004718"/>
    </source>
</evidence>
<proteinExistence type="inferred from homology"/>
<comment type="similarity">
    <text evidence="2">Belongs to the PIAS family.</text>
</comment>
<feature type="compositionally biased region" description="Low complexity" evidence="5">
    <location>
        <begin position="415"/>
        <end position="430"/>
    </location>
</feature>
<evidence type="ECO:0000256" key="5">
    <source>
        <dbReference type="SAM" id="MobiDB-lite"/>
    </source>
</evidence>
<dbReference type="EMBL" id="JAAMPI010000172">
    <property type="protein sequence ID" value="KAF4634608.1"/>
    <property type="molecule type" value="Genomic_DNA"/>
</dbReference>
<dbReference type="Pfam" id="PF14324">
    <property type="entry name" value="PINIT"/>
    <property type="match status" value="1"/>
</dbReference>
<evidence type="ECO:0000259" key="6">
    <source>
        <dbReference type="PROSITE" id="PS51466"/>
    </source>
</evidence>
<accession>A0A8H4RSJ8</accession>
<feature type="compositionally biased region" description="Polar residues" evidence="5">
    <location>
        <begin position="392"/>
        <end position="414"/>
    </location>
</feature>
<dbReference type="OrthoDB" id="28127at2759"/>
<dbReference type="AlphaFoldDB" id="A0A8H4RSJ8"/>
<dbReference type="PANTHER" id="PTHR10782">
    <property type="entry name" value="ZINC FINGER MIZ DOMAIN-CONTAINING PROTEIN"/>
    <property type="match status" value="1"/>
</dbReference>
<feature type="region of interest" description="Disordered" evidence="5">
    <location>
        <begin position="107"/>
        <end position="126"/>
    </location>
</feature>
<sequence>MASMGGNLIDAEPLIQFVRSGGIINKTLAQICQAEGQSKTGVKSDLQNRIIASLLQHQLVVNTPGAGYLWLTALNTGIREYKNNGDKAKFERLKRIIYHHQEIPNAPWSAMPGTPSAPRNAPPPAPGPYFGAPSGHNAYNMGGGANGHRPYSYQKSQLDFKPSPFFKLEQQLGEITPCDKMENHRHTVKINLRAMDHPILAQLQNDTSLKVMVFCAAEEKGLQDIAFPHQSEIKVNSDEIKANLRGLKNKPGSTRPVDITNKLRLKLPAYSNTIEMTYALTLKAGDDLPQCSPVYQKFYLVLYVVKAIPVTDLLQEQGPTWLCPICNNPAPFEKLVVDEYVRNILRNVSRSVDQVTIQPDGKWDLHEKKETNSGVKGVASDDDEDLVEVTKSGNSVRMGTPQTYRTPVGNQLQRSVSSSSGHLRDSSSTSGKRPIAAVIDLTSSGDEDEEPLSRAPKRQQTNGYGASSAVPVYRPAPTNGYTPR</sequence>
<feature type="region of interest" description="Disordered" evidence="5">
    <location>
        <begin position="392"/>
        <end position="484"/>
    </location>
</feature>
<gene>
    <name evidence="7" type="ORF">G7Y89_g3509</name>
</gene>